<evidence type="ECO:0000256" key="1">
    <source>
        <dbReference type="ARBA" id="ARBA00007435"/>
    </source>
</evidence>
<sequence>MKHDTQTGEAEWSLYMIRCKGGQLYTGITTHVERRLAEHQSGKGAKFLRGKGPLVLAFQRNIGSHSEALKTEAAIKKMAKADKERIISHGWPETILK</sequence>
<dbReference type="SUPFAM" id="SSF82771">
    <property type="entry name" value="GIY-YIG endonuclease"/>
    <property type="match status" value="1"/>
</dbReference>
<dbReference type="RefSeq" id="WP_009851113.1">
    <property type="nucleotide sequence ID" value="NZ_DS022295.1"/>
</dbReference>
<dbReference type="PANTHER" id="PTHR34477">
    <property type="entry name" value="UPF0213 PROTEIN YHBQ"/>
    <property type="match status" value="1"/>
</dbReference>
<dbReference type="OrthoDB" id="9797095at2"/>
<dbReference type="AlphaFoldDB" id="Q0F3H4"/>
<dbReference type="EMBL" id="AATS01000001">
    <property type="protein sequence ID" value="EAU55967.1"/>
    <property type="molecule type" value="Genomic_DNA"/>
</dbReference>
<dbReference type="InterPro" id="IPR000305">
    <property type="entry name" value="GIY-YIG_endonuc"/>
</dbReference>
<organism evidence="3 4">
    <name type="scientific">Mariprofundus ferrooxydans PV-1</name>
    <dbReference type="NCBI Taxonomy" id="314345"/>
    <lineage>
        <taxon>Bacteria</taxon>
        <taxon>Pseudomonadati</taxon>
        <taxon>Pseudomonadota</taxon>
        <taxon>Candidatius Mariprofundia</taxon>
        <taxon>Mariprofundales</taxon>
        <taxon>Mariprofundaceae</taxon>
        <taxon>Mariprofundus</taxon>
    </lineage>
</organism>
<evidence type="ECO:0000313" key="4">
    <source>
        <dbReference type="Proteomes" id="UP000005297"/>
    </source>
</evidence>
<dbReference type="CDD" id="cd10456">
    <property type="entry name" value="GIY-YIG_UPF0213"/>
    <property type="match status" value="1"/>
</dbReference>
<keyword evidence="4" id="KW-1185">Reference proteome</keyword>
<comment type="caution">
    <text evidence="3">The sequence shown here is derived from an EMBL/GenBank/DDBJ whole genome shotgun (WGS) entry which is preliminary data.</text>
</comment>
<dbReference type="PROSITE" id="PS50164">
    <property type="entry name" value="GIY_YIG"/>
    <property type="match status" value="1"/>
</dbReference>
<dbReference type="PANTHER" id="PTHR34477:SF1">
    <property type="entry name" value="UPF0213 PROTEIN YHBQ"/>
    <property type="match status" value="1"/>
</dbReference>
<dbReference type="InterPro" id="IPR050190">
    <property type="entry name" value="UPF0213_domain"/>
</dbReference>
<proteinExistence type="inferred from homology"/>
<dbReference type="eggNOG" id="COG2827">
    <property type="taxonomic scope" value="Bacteria"/>
</dbReference>
<name>Q0F3H4_9PROT</name>
<reference evidence="3 4" key="1">
    <citation type="submission" date="2006-09" db="EMBL/GenBank/DDBJ databases">
        <authorList>
            <person name="Emerson D."/>
            <person name="Ferriera S."/>
            <person name="Johnson J."/>
            <person name="Kravitz S."/>
            <person name="Halpern A."/>
            <person name="Remington K."/>
            <person name="Beeson K."/>
            <person name="Tran B."/>
            <person name="Rogers Y.-H."/>
            <person name="Friedman R."/>
            <person name="Venter J.C."/>
        </authorList>
    </citation>
    <scope>NUCLEOTIDE SEQUENCE [LARGE SCALE GENOMIC DNA]</scope>
    <source>
        <strain evidence="3 4">PV-1</strain>
    </source>
</reference>
<evidence type="ECO:0000259" key="2">
    <source>
        <dbReference type="PROSITE" id="PS50164"/>
    </source>
</evidence>
<dbReference type="Pfam" id="PF01541">
    <property type="entry name" value="GIY-YIG"/>
    <property type="match status" value="1"/>
</dbReference>
<dbReference type="InParanoid" id="Q0F3H4"/>
<protein>
    <recommendedName>
        <fullName evidence="2">GIY-YIG domain-containing protein</fullName>
    </recommendedName>
</protein>
<dbReference type="STRING" id="314344.AL013_04185"/>
<dbReference type="Gene3D" id="3.40.1440.10">
    <property type="entry name" value="GIY-YIG endonuclease"/>
    <property type="match status" value="1"/>
</dbReference>
<dbReference type="FunCoup" id="Q0F3H4">
    <property type="interactions" value="81"/>
</dbReference>
<accession>Q0F3H4</accession>
<dbReference type="HOGENOM" id="CLU_135650_0_0_0"/>
<dbReference type="InterPro" id="IPR035901">
    <property type="entry name" value="GIY-YIG_endonuc_sf"/>
</dbReference>
<gene>
    <name evidence="3" type="ORF">SPV1_04083</name>
</gene>
<evidence type="ECO:0000313" key="3">
    <source>
        <dbReference type="EMBL" id="EAU55967.1"/>
    </source>
</evidence>
<comment type="similarity">
    <text evidence="1">Belongs to the UPF0213 family.</text>
</comment>
<dbReference type="Proteomes" id="UP000005297">
    <property type="component" value="Unassembled WGS sequence"/>
</dbReference>
<feature type="domain" description="GIY-YIG" evidence="2">
    <location>
        <begin position="10"/>
        <end position="85"/>
    </location>
</feature>